<dbReference type="EMBL" id="CZBO01000008">
    <property type="protein sequence ID" value="CUQ30140.1"/>
    <property type="molecule type" value="Genomic_DNA"/>
</dbReference>
<dbReference type="Proteomes" id="UP000095563">
    <property type="component" value="Unassembled WGS sequence"/>
</dbReference>
<sequence length="167" mass="19812">MNQYINKKNKLIDFNEYNSILNYENICDIDEKDKKYKVISGSIIPQLGHNKFEIIDFIKSNINNKLGYLIEDKCVLSELIDIQFVDDEYNYKIPFSALVKTNIKVSSKDQYCKTLFFRQNNNIKENLKSRKFLMAVKKETAISNIITITDWKRFIPSDLIYLSRKTW</sequence>
<evidence type="ECO:0000313" key="2">
    <source>
        <dbReference type="Proteomes" id="UP000095563"/>
    </source>
</evidence>
<accession>A0A174VDR0</accession>
<dbReference type="RefSeq" id="WP_055208723.1">
    <property type="nucleotide sequence ID" value="NZ_CZBO01000008.1"/>
</dbReference>
<evidence type="ECO:0000313" key="1">
    <source>
        <dbReference type="EMBL" id="CUQ30140.1"/>
    </source>
</evidence>
<organism evidence="1 2">
    <name type="scientific">Clostridium baratii</name>
    <dbReference type="NCBI Taxonomy" id="1561"/>
    <lineage>
        <taxon>Bacteria</taxon>
        <taxon>Bacillati</taxon>
        <taxon>Bacillota</taxon>
        <taxon>Clostridia</taxon>
        <taxon>Eubacteriales</taxon>
        <taxon>Clostridiaceae</taxon>
        <taxon>Clostridium</taxon>
    </lineage>
</organism>
<proteinExistence type="predicted"/>
<dbReference type="AlphaFoldDB" id="A0A174VDR0"/>
<protein>
    <submittedName>
        <fullName evidence="1">Uncharacterized protein</fullName>
    </submittedName>
</protein>
<reference evidence="1 2" key="1">
    <citation type="submission" date="2015-09" db="EMBL/GenBank/DDBJ databases">
        <authorList>
            <consortium name="Pathogen Informatics"/>
        </authorList>
    </citation>
    <scope>NUCLEOTIDE SEQUENCE [LARGE SCALE GENOMIC DNA]</scope>
    <source>
        <strain evidence="1 2">2789STDY5834956</strain>
    </source>
</reference>
<gene>
    <name evidence="1" type="ORF">ERS852568_02728</name>
</gene>
<name>A0A174VDR0_9CLOT</name>